<accession>A0A4Y3VT05</accession>
<dbReference type="PANTHER" id="PTHR24220:SF685">
    <property type="entry name" value="ABC TRANSPORTER RELATED"/>
    <property type="match status" value="1"/>
</dbReference>
<dbReference type="GO" id="GO:0022857">
    <property type="term" value="F:transmembrane transporter activity"/>
    <property type="evidence" value="ECO:0007669"/>
    <property type="project" value="TreeGrafter"/>
</dbReference>
<reference evidence="5 6" key="1">
    <citation type="submission" date="2019-06" db="EMBL/GenBank/DDBJ databases">
        <title>Whole genome shotgun sequence of Streptomyces spinoverrucosus NBRC 14228.</title>
        <authorList>
            <person name="Hosoyama A."/>
            <person name="Uohara A."/>
            <person name="Ohji S."/>
            <person name="Ichikawa N."/>
        </authorList>
    </citation>
    <scope>NUCLEOTIDE SEQUENCE [LARGE SCALE GENOMIC DNA]</scope>
    <source>
        <strain evidence="5 6">NBRC 14228</strain>
    </source>
</reference>
<keyword evidence="6" id="KW-1185">Reference proteome</keyword>
<evidence type="ECO:0000313" key="6">
    <source>
        <dbReference type="Proteomes" id="UP000317881"/>
    </source>
</evidence>
<protein>
    <submittedName>
        <fullName evidence="5">ABC transporter ATP-binding protein</fullName>
    </submittedName>
</protein>
<dbReference type="GO" id="GO:0005524">
    <property type="term" value="F:ATP binding"/>
    <property type="evidence" value="ECO:0007669"/>
    <property type="project" value="UniProtKB-KW"/>
</dbReference>
<dbReference type="InterPro" id="IPR027417">
    <property type="entry name" value="P-loop_NTPase"/>
</dbReference>
<dbReference type="Gene3D" id="3.40.50.300">
    <property type="entry name" value="P-loop containing nucleotide triphosphate hydrolases"/>
    <property type="match status" value="1"/>
</dbReference>
<evidence type="ECO:0000256" key="3">
    <source>
        <dbReference type="SAM" id="MobiDB-lite"/>
    </source>
</evidence>
<evidence type="ECO:0000256" key="1">
    <source>
        <dbReference type="ARBA" id="ARBA00022741"/>
    </source>
</evidence>
<feature type="region of interest" description="Disordered" evidence="3">
    <location>
        <begin position="237"/>
        <end position="269"/>
    </location>
</feature>
<keyword evidence="1" id="KW-0547">Nucleotide-binding</keyword>
<dbReference type="Pfam" id="PF00005">
    <property type="entry name" value="ABC_tran"/>
    <property type="match status" value="1"/>
</dbReference>
<evidence type="ECO:0000256" key="2">
    <source>
        <dbReference type="ARBA" id="ARBA00022840"/>
    </source>
</evidence>
<feature type="domain" description="ABC transporter" evidence="4">
    <location>
        <begin position="28"/>
        <end position="256"/>
    </location>
</feature>
<dbReference type="PANTHER" id="PTHR24220">
    <property type="entry name" value="IMPORT ATP-BINDING PROTEIN"/>
    <property type="match status" value="1"/>
</dbReference>
<sequence>MTAGDATATDAAVRNGTRPAPPTDEVLVACQDAALTFGRGQHAVVAVHGATLRVRAGDRLAIVGSSGSGKTSLLHLLAGLEQPTSGTVAWPALAGPRDTGLVFQSDSLIPALDVVENTALPLVLAGVPEADARDAATAALALVDAAHLAERLPEEISGGQAQRVAAARVLAQAPRLILADEPTGRLDHTTGGRVLDALLTAADRTRAALVVTTHDPAVAGRLATRLTMRDGRLLTAEGAEGTEGAEGAENTAAAAATQETATQETEETS</sequence>
<dbReference type="OrthoDB" id="9787227at2"/>
<evidence type="ECO:0000313" key="5">
    <source>
        <dbReference type="EMBL" id="GEC10104.1"/>
    </source>
</evidence>
<dbReference type="SUPFAM" id="SSF52540">
    <property type="entry name" value="P-loop containing nucleoside triphosphate hydrolases"/>
    <property type="match status" value="1"/>
</dbReference>
<evidence type="ECO:0000259" key="4">
    <source>
        <dbReference type="PROSITE" id="PS50893"/>
    </source>
</evidence>
<dbReference type="PROSITE" id="PS50893">
    <property type="entry name" value="ABC_TRANSPORTER_2"/>
    <property type="match status" value="1"/>
</dbReference>
<dbReference type="Proteomes" id="UP000317881">
    <property type="component" value="Unassembled WGS sequence"/>
</dbReference>
<name>A0A4Y3VT05_9ACTN</name>
<dbReference type="GO" id="GO:0005886">
    <property type="term" value="C:plasma membrane"/>
    <property type="evidence" value="ECO:0007669"/>
    <property type="project" value="TreeGrafter"/>
</dbReference>
<dbReference type="InterPro" id="IPR015854">
    <property type="entry name" value="ABC_transpr_LolD-like"/>
</dbReference>
<feature type="compositionally biased region" description="Low complexity" evidence="3">
    <location>
        <begin position="1"/>
        <end position="12"/>
    </location>
</feature>
<dbReference type="InterPro" id="IPR003593">
    <property type="entry name" value="AAA+_ATPase"/>
</dbReference>
<dbReference type="EMBL" id="BJND01000092">
    <property type="protein sequence ID" value="GEC10104.1"/>
    <property type="molecule type" value="Genomic_DNA"/>
</dbReference>
<feature type="region of interest" description="Disordered" evidence="3">
    <location>
        <begin position="1"/>
        <end position="23"/>
    </location>
</feature>
<feature type="compositionally biased region" description="Low complexity" evidence="3">
    <location>
        <begin position="245"/>
        <end position="263"/>
    </location>
</feature>
<dbReference type="InterPro" id="IPR003439">
    <property type="entry name" value="ABC_transporter-like_ATP-bd"/>
</dbReference>
<gene>
    <name evidence="5" type="ORF">SSP24_77590</name>
</gene>
<comment type="caution">
    <text evidence="5">The sequence shown here is derived from an EMBL/GenBank/DDBJ whole genome shotgun (WGS) entry which is preliminary data.</text>
</comment>
<dbReference type="GO" id="GO:0016887">
    <property type="term" value="F:ATP hydrolysis activity"/>
    <property type="evidence" value="ECO:0007669"/>
    <property type="project" value="InterPro"/>
</dbReference>
<organism evidence="5 6">
    <name type="scientific">Streptomyces spinoverrucosus</name>
    <dbReference type="NCBI Taxonomy" id="284043"/>
    <lineage>
        <taxon>Bacteria</taxon>
        <taxon>Bacillati</taxon>
        <taxon>Actinomycetota</taxon>
        <taxon>Actinomycetes</taxon>
        <taxon>Kitasatosporales</taxon>
        <taxon>Streptomycetaceae</taxon>
        <taxon>Streptomyces</taxon>
    </lineage>
</organism>
<dbReference type="AlphaFoldDB" id="A0A4Y3VT05"/>
<dbReference type="SMART" id="SM00382">
    <property type="entry name" value="AAA"/>
    <property type="match status" value="1"/>
</dbReference>
<proteinExistence type="predicted"/>
<keyword evidence="2 5" id="KW-0067">ATP-binding</keyword>